<reference evidence="9 10" key="1">
    <citation type="submission" date="2023-01" db="EMBL/GenBank/DDBJ databases">
        <title>Analysis of 21 Apiospora genomes using comparative genomics revels a genus with tremendous synthesis potential of carbohydrate active enzymes and secondary metabolites.</title>
        <authorList>
            <person name="Sorensen T."/>
        </authorList>
    </citation>
    <scope>NUCLEOTIDE SEQUENCE [LARGE SCALE GENOMIC DNA]</scope>
    <source>
        <strain evidence="9 10">CBS 135458</strain>
    </source>
</reference>
<evidence type="ECO:0000256" key="1">
    <source>
        <dbReference type="ARBA" id="ARBA00009547"/>
    </source>
</evidence>
<evidence type="ECO:0000313" key="9">
    <source>
        <dbReference type="EMBL" id="KAK8064739.1"/>
    </source>
</evidence>
<keyword evidence="2" id="KW-0540">Nuclease</keyword>
<dbReference type="Pfam" id="PF02265">
    <property type="entry name" value="S1-P1_nuclease"/>
    <property type="match status" value="1"/>
</dbReference>
<evidence type="ECO:0000256" key="5">
    <source>
        <dbReference type="ARBA" id="ARBA00022801"/>
    </source>
</evidence>
<organism evidence="9 10">
    <name type="scientific">Apiospora phragmitis</name>
    <dbReference type="NCBI Taxonomy" id="2905665"/>
    <lineage>
        <taxon>Eukaryota</taxon>
        <taxon>Fungi</taxon>
        <taxon>Dikarya</taxon>
        <taxon>Ascomycota</taxon>
        <taxon>Pezizomycotina</taxon>
        <taxon>Sordariomycetes</taxon>
        <taxon>Xylariomycetidae</taxon>
        <taxon>Amphisphaeriales</taxon>
        <taxon>Apiosporaceae</taxon>
        <taxon>Apiospora</taxon>
    </lineage>
</organism>
<keyword evidence="4" id="KW-0255">Endonuclease</keyword>
<dbReference type="CDD" id="cd11010">
    <property type="entry name" value="S1-P1_nuclease"/>
    <property type="match status" value="1"/>
</dbReference>
<evidence type="ECO:0000313" key="10">
    <source>
        <dbReference type="Proteomes" id="UP001480595"/>
    </source>
</evidence>
<feature type="chain" id="PRO_5046264806" evidence="8">
    <location>
        <begin position="19"/>
        <end position="265"/>
    </location>
</feature>
<dbReference type="InterPro" id="IPR003154">
    <property type="entry name" value="S1/P1nuclease"/>
</dbReference>
<dbReference type="InterPro" id="IPR008947">
    <property type="entry name" value="PLipase_C/P1_nuclease_dom_sf"/>
</dbReference>
<evidence type="ECO:0000256" key="3">
    <source>
        <dbReference type="ARBA" id="ARBA00022723"/>
    </source>
</evidence>
<gene>
    <name evidence="9" type="ORF">PG994_007377</name>
</gene>
<keyword evidence="5" id="KW-0378">Hydrolase</keyword>
<comment type="similarity">
    <text evidence="1">Belongs to the nuclease type I family.</text>
</comment>
<proteinExistence type="inferred from homology"/>
<keyword evidence="8" id="KW-0732">Signal</keyword>
<feature type="signal peptide" evidence="8">
    <location>
        <begin position="1"/>
        <end position="18"/>
    </location>
</feature>
<protein>
    <submittedName>
        <fullName evidence="9">Uncharacterized protein</fullName>
    </submittedName>
</protein>
<dbReference type="Gene3D" id="1.10.575.10">
    <property type="entry name" value="P1 Nuclease"/>
    <property type="match status" value="1"/>
</dbReference>
<accession>A0ABR1V0M6</accession>
<comment type="caution">
    <text evidence="9">The sequence shown here is derived from an EMBL/GenBank/DDBJ whole genome shotgun (WGS) entry which is preliminary data.</text>
</comment>
<keyword evidence="7" id="KW-0325">Glycoprotein</keyword>
<evidence type="ECO:0000256" key="6">
    <source>
        <dbReference type="ARBA" id="ARBA00023157"/>
    </source>
</evidence>
<dbReference type="RefSeq" id="XP_066715728.1">
    <property type="nucleotide sequence ID" value="XM_066858786.1"/>
</dbReference>
<keyword evidence="3" id="KW-0479">Metal-binding</keyword>
<evidence type="ECO:0000256" key="2">
    <source>
        <dbReference type="ARBA" id="ARBA00022722"/>
    </source>
</evidence>
<evidence type="ECO:0000256" key="7">
    <source>
        <dbReference type="ARBA" id="ARBA00023180"/>
    </source>
</evidence>
<dbReference type="Proteomes" id="UP001480595">
    <property type="component" value="Unassembled WGS sequence"/>
</dbReference>
<keyword evidence="10" id="KW-1185">Reference proteome</keyword>
<dbReference type="EMBL" id="JAQQWL010000007">
    <property type="protein sequence ID" value="KAK8064739.1"/>
    <property type="molecule type" value="Genomic_DNA"/>
</dbReference>
<evidence type="ECO:0000256" key="8">
    <source>
        <dbReference type="SAM" id="SignalP"/>
    </source>
</evidence>
<sequence length="265" mass="29928">MRLSTATIGLLVLPTAYSWGSLGHITIAYLASEFVGEDTAAYFKDLLRNDTAHYLAGVATWADTIRYIKWGRFTKNYHFIDAKDAPPTNCHVDFERDCKESCLVALIRHTPECITDALGEGWLRRFRLENYTSQMLGSDLVAWRRNQAAKFIIHFMGDIHQPLHAENVAQGGNGIHVKWASTELSLHHVWDTSIAEKLLGGIHRQPYPAALAWARNLSAELAFNYFERAAPVIELQIARAGYRLARWLDLIFESISAQVSAENEL</sequence>
<name>A0ABR1V0M6_9PEZI</name>
<dbReference type="PANTHER" id="PTHR33146:SF26">
    <property type="entry name" value="ENDONUCLEASE 4"/>
    <property type="match status" value="1"/>
</dbReference>
<dbReference type="GeneID" id="92091849"/>
<dbReference type="SUPFAM" id="SSF48537">
    <property type="entry name" value="Phospholipase C/P1 nuclease"/>
    <property type="match status" value="1"/>
</dbReference>
<keyword evidence="6" id="KW-1015">Disulfide bond</keyword>
<dbReference type="PANTHER" id="PTHR33146">
    <property type="entry name" value="ENDONUCLEASE 4"/>
    <property type="match status" value="1"/>
</dbReference>
<evidence type="ECO:0000256" key="4">
    <source>
        <dbReference type="ARBA" id="ARBA00022759"/>
    </source>
</evidence>